<evidence type="ECO:0000256" key="3">
    <source>
        <dbReference type="ARBA" id="ARBA00022917"/>
    </source>
</evidence>
<dbReference type="EMBL" id="SJSL01000002">
    <property type="protein sequence ID" value="TCD01213.1"/>
    <property type="molecule type" value="Genomic_DNA"/>
</dbReference>
<accession>A0A4R0NNJ3</accession>
<dbReference type="SUPFAM" id="SSF50465">
    <property type="entry name" value="EF-Tu/eEF-1alpha/eIF2-gamma C-terminal domain"/>
    <property type="match status" value="1"/>
</dbReference>
<proteinExistence type="predicted"/>
<evidence type="ECO:0000256" key="2">
    <source>
        <dbReference type="ARBA" id="ARBA00022768"/>
    </source>
</evidence>
<keyword evidence="2" id="KW-0251">Elongation factor</keyword>
<evidence type="ECO:0000256" key="4">
    <source>
        <dbReference type="ARBA" id="ARBA00023134"/>
    </source>
</evidence>
<dbReference type="OrthoDB" id="292264at2"/>
<dbReference type="AlphaFoldDB" id="A0A4R0NNJ3"/>
<feature type="domain" description="Translation elongation factor EFTu/EF1A C-terminal" evidence="5">
    <location>
        <begin position="5"/>
        <end position="99"/>
    </location>
</feature>
<keyword evidence="3" id="KW-0648">Protein biosynthesis</keyword>
<dbReference type="Proteomes" id="UP000293347">
    <property type="component" value="Unassembled WGS sequence"/>
</dbReference>
<dbReference type="Pfam" id="PF03143">
    <property type="entry name" value="GTP_EFTU_D3"/>
    <property type="match status" value="1"/>
</dbReference>
<organism evidence="6 7">
    <name type="scientific">Pedobacter psychroterrae</name>
    <dbReference type="NCBI Taxonomy" id="2530453"/>
    <lineage>
        <taxon>Bacteria</taxon>
        <taxon>Pseudomonadati</taxon>
        <taxon>Bacteroidota</taxon>
        <taxon>Sphingobacteriia</taxon>
        <taxon>Sphingobacteriales</taxon>
        <taxon>Sphingobacteriaceae</taxon>
        <taxon>Pedobacter</taxon>
    </lineage>
</organism>
<dbReference type="GO" id="GO:0003746">
    <property type="term" value="F:translation elongation factor activity"/>
    <property type="evidence" value="ECO:0007669"/>
    <property type="project" value="UniProtKB-KW"/>
</dbReference>
<reference evidence="6 7" key="1">
    <citation type="submission" date="2019-02" db="EMBL/GenBank/DDBJ databases">
        <title>Pedobacter sp. RP-1-14 sp. nov., isolated from Arctic soil.</title>
        <authorList>
            <person name="Dahal R.H."/>
        </authorList>
    </citation>
    <scope>NUCLEOTIDE SEQUENCE [LARGE SCALE GENOMIC DNA]</scope>
    <source>
        <strain evidence="6 7">RP-1-14</strain>
    </source>
</reference>
<keyword evidence="1" id="KW-0547">Nucleotide-binding</keyword>
<dbReference type="InterPro" id="IPR009001">
    <property type="entry name" value="Transl_elong_EF1A/Init_IF2_C"/>
</dbReference>
<dbReference type="InterPro" id="IPR004160">
    <property type="entry name" value="Transl_elong_EFTu/EF1A_C"/>
</dbReference>
<evidence type="ECO:0000313" key="7">
    <source>
        <dbReference type="Proteomes" id="UP000293347"/>
    </source>
</evidence>
<dbReference type="RefSeq" id="WP_131595905.1">
    <property type="nucleotide sequence ID" value="NZ_SJSL01000002.1"/>
</dbReference>
<keyword evidence="4" id="KW-0342">GTP-binding</keyword>
<evidence type="ECO:0000313" key="6">
    <source>
        <dbReference type="EMBL" id="TCD01213.1"/>
    </source>
</evidence>
<gene>
    <name evidence="6" type="ORF">EZ437_10660</name>
</gene>
<dbReference type="Gene3D" id="2.40.30.10">
    <property type="entry name" value="Translation factors"/>
    <property type="match status" value="1"/>
</dbReference>
<protein>
    <recommendedName>
        <fullName evidence="5">Translation elongation factor EFTu/EF1A C-terminal domain-containing protein</fullName>
    </recommendedName>
</protein>
<evidence type="ECO:0000259" key="5">
    <source>
        <dbReference type="Pfam" id="PF03143"/>
    </source>
</evidence>
<name>A0A4R0NNJ3_9SPHI</name>
<evidence type="ECO:0000256" key="1">
    <source>
        <dbReference type="ARBA" id="ARBA00022741"/>
    </source>
</evidence>
<comment type="caution">
    <text evidence="6">The sequence shown here is derived from an EMBL/GenBank/DDBJ whole genome shotgun (WGS) entry which is preliminary data.</text>
</comment>
<dbReference type="GO" id="GO:0005525">
    <property type="term" value="F:GTP binding"/>
    <property type="evidence" value="ECO:0007669"/>
    <property type="project" value="UniProtKB-KW"/>
</dbReference>
<sequence length="259" mass="29340">MRNDTDFIAILSYKSIDQGGRKSPARSGYRPTLKFPFSEMQTSGQQTFKDRVFVMPGETIEAAIKIIAVDHFASCLYEGLTFEFREGERVIGTGIITQIVNDKLRNNLEHSPVAVQTAVNHEPIFAKEIKQFKIRKTAGMSVNQLYNELSNGGRIVIYGYCISTIFLTFKLLSPPHLIRGAEKASRYRAKYNLLSFLFGWWGLPWGPIYTLDMLRVNSDKQGGGTDVTDDVLLKLREKYGEGESENIIEEDISIDYFKA</sequence>
<keyword evidence="7" id="KW-1185">Reference proteome</keyword>